<gene>
    <name evidence="6" type="ORF">DMH04_09155</name>
</gene>
<dbReference type="GO" id="GO:0005524">
    <property type="term" value="F:ATP binding"/>
    <property type="evidence" value="ECO:0007669"/>
    <property type="project" value="UniProtKB-KW"/>
</dbReference>
<dbReference type="GO" id="GO:0006355">
    <property type="term" value="P:regulation of DNA-templated transcription"/>
    <property type="evidence" value="ECO:0007669"/>
    <property type="project" value="InterPro"/>
</dbReference>
<sequence>MDHDGMRAWLLAAGDSVRSKVATDVLRSRGLDVVSTASGDLPGVLITRAGQCSLGTIADLSNGGRSRLVVVVVGEPVPDPWELLAAGASDVLQWSTNGVETMHTVAARIHRWFQVDRLARADPVTSRMVGQSPVWMSALRWLVEVARYSDASVLVTGESGTGKELAARLVHALDPQRRKGKFVVVDCTTIVASLSGPELFGHERGAFTGAHIARRGAFGEADGGVLFLDEIGELPPSLQPELLRVLQERAFKAIGSQKWERTDFRLVCATNQDLGALERAGRFRRDLLFRLSAATVRLPSLRERIDDIPLLANHFLGQLVTDPTPTLDPAVERLLLSRAYPGNVRELRQLITQIAIRHVGGPLITAGMLPDEERVAELCPAPRADGLAESVRQALEDGLDLRTLKSTVADLAVSTALTATGGNVIQAAKRLGVTARALQLRRAGSGERTQ</sequence>
<dbReference type="Proteomes" id="UP000287547">
    <property type="component" value="Unassembled WGS sequence"/>
</dbReference>
<dbReference type="PROSITE" id="PS50045">
    <property type="entry name" value="SIGMA54_INTERACT_4"/>
    <property type="match status" value="1"/>
</dbReference>
<comment type="caution">
    <text evidence="6">The sequence shown here is derived from an EMBL/GenBank/DDBJ whole genome shotgun (WGS) entry which is preliminary data.</text>
</comment>
<dbReference type="AlphaFoldDB" id="A0A428ZIX8"/>
<dbReference type="InterPro" id="IPR027417">
    <property type="entry name" value="P-loop_NTPase"/>
</dbReference>
<dbReference type="CDD" id="cd00009">
    <property type="entry name" value="AAA"/>
    <property type="match status" value="1"/>
</dbReference>
<protein>
    <submittedName>
        <fullName evidence="6">Sigma-54 factor interaction domain-containing protein</fullName>
    </submittedName>
</protein>
<dbReference type="InterPro" id="IPR002197">
    <property type="entry name" value="HTH_Fis"/>
</dbReference>
<keyword evidence="3" id="KW-0805">Transcription regulation</keyword>
<dbReference type="PANTHER" id="PTHR32071">
    <property type="entry name" value="TRANSCRIPTIONAL REGULATORY PROTEIN"/>
    <property type="match status" value="1"/>
</dbReference>
<proteinExistence type="predicted"/>
<dbReference type="SMART" id="SM00382">
    <property type="entry name" value="AAA"/>
    <property type="match status" value="1"/>
</dbReference>
<reference evidence="6 7" key="1">
    <citation type="submission" date="2018-05" db="EMBL/GenBank/DDBJ databases">
        <title>Evolution of GPA BGCs.</title>
        <authorList>
            <person name="Waglechner N."/>
            <person name="Wright G.D."/>
        </authorList>
    </citation>
    <scope>NUCLEOTIDE SEQUENCE [LARGE SCALE GENOMIC DNA]</scope>
    <source>
        <strain evidence="6 7">A82846</strain>
    </source>
</reference>
<organism evidence="6 7">
    <name type="scientific">Kibdelosporangium aridum</name>
    <dbReference type="NCBI Taxonomy" id="2030"/>
    <lineage>
        <taxon>Bacteria</taxon>
        <taxon>Bacillati</taxon>
        <taxon>Actinomycetota</taxon>
        <taxon>Actinomycetes</taxon>
        <taxon>Pseudonocardiales</taxon>
        <taxon>Pseudonocardiaceae</taxon>
        <taxon>Kibdelosporangium</taxon>
    </lineage>
</organism>
<keyword evidence="1" id="KW-0547">Nucleotide-binding</keyword>
<accession>A0A428ZIX8</accession>
<dbReference type="Gene3D" id="1.10.8.60">
    <property type="match status" value="1"/>
</dbReference>
<dbReference type="Pfam" id="PF00158">
    <property type="entry name" value="Sigma54_activat"/>
    <property type="match status" value="1"/>
</dbReference>
<dbReference type="Pfam" id="PF25601">
    <property type="entry name" value="AAA_lid_14"/>
    <property type="match status" value="1"/>
</dbReference>
<evidence type="ECO:0000313" key="7">
    <source>
        <dbReference type="Proteomes" id="UP000287547"/>
    </source>
</evidence>
<dbReference type="InterPro" id="IPR058031">
    <property type="entry name" value="AAA_lid_NorR"/>
</dbReference>
<dbReference type="Pfam" id="PF02954">
    <property type="entry name" value="HTH_8"/>
    <property type="match status" value="1"/>
</dbReference>
<dbReference type="Gene3D" id="3.40.50.300">
    <property type="entry name" value="P-loop containing nucleotide triphosphate hydrolases"/>
    <property type="match status" value="1"/>
</dbReference>
<dbReference type="FunFam" id="3.40.50.300:FF:000006">
    <property type="entry name" value="DNA-binding transcriptional regulator NtrC"/>
    <property type="match status" value="1"/>
</dbReference>
<dbReference type="GO" id="GO:0043565">
    <property type="term" value="F:sequence-specific DNA binding"/>
    <property type="evidence" value="ECO:0007669"/>
    <property type="project" value="InterPro"/>
</dbReference>
<name>A0A428ZIX8_KIBAR</name>
<keyword evidence="4" id="KW-0804">Transcription</keyword>
<dbReference type="OrthoDB" id="5496274at2"/>
<evidence type="ECO:0000256" key="1">
    <source>
        <dbReference type="ARBA" id="ARBA00022741"/>
    </source>
</evidence>
<keyword evidence="2" id="KW-0067">ATP-binding</keyword>
<dbReference type="InterPro" id="IPR002078">
    <property type="entry name" value="Sigma_54_int"/>
</dbReference>
<evidence type="ECO:0000256" key="3">
    <source>
        <dbReference type="ARBA" id="ARBA00023015"/>
    </source>
</evidence>
<evidence type="ECO:0000259" key="5">
    <source>
        <dbReference type="PROSITE" id="PS50045"/>
    </source>
</evidence>
<dbReference type="InterPro" id="IPR003593">
    <property type="entry name" value="AAA+_ATPase"/>
</dbReference>
<dbReference type="EMBL" id="QHKI01000005">
    <property type="protein sequence ID" value="RSM88042.1"/>
    <property type="molecule type" value="Genomic_DNA"/>
</dbReference>
<feature type="domain" description="Sigma-54 factor interaction" evidence="5">
    <location>
        <begin position="128"/>
        <end position="356"/>
    </location>
</feature>
<evidence type="ECO:0000256" key="2">
    <source>
        <dbReference type="ARBA" id="ARBA00022840"/>
    </source>
</evidence>
<dbReference type="SUPFAM" id="SSF52540">
    <property type="entry name" value="P-loop containing nucleoside triphosphate hydrolases"/>
    <property type="match status" value="1"/>
</dbReference>
<evidence type="ECO:0000256" key="4">
    <source>
        <dbReference type="ARBA" id="ARBA00023163"/>
    </source>
</evidence>
<evidence type="ECO:0000313" key="6">
    <source>
        <dbReference type="EMBL" id="RSM88042.1"/>
    </source>
</evidence>
<dbReference type="RefSeq" id="WP_051793538.1">
    <property type="nucleotide sequence ID" value="NZ_QHKI01000005.1"/>
</dbReference>